<evidence type="ECO:0000313" key="1">
    <source>
        <dbReference type="EMBL" id="CDW25638.1"/>
    </source>
</evidence>
<name>A0A0K2THW4_LEPSM</name>
<proteinExistence type="predicted"/>
<sequence>MFGVKIAWHKSNSRSIRQFRDLLLISIMFENSDTHRYVDGNATSIVKACNVRICKKPFIVAPNVFRLFSAKIALAAETCTKSKNWS</sequence>
<reference evidence="1" key="1">
    <citation type="submission" date="2014-05" db="EMBL/GenBank/DDBJ databases">
        <authorList>
            <person name="Chronopoulou M."/>
        </authorList>
    </citation>
    <scope>NUCLEOTIDE SEQUENCE</scope>
    <source>
        <tissue evidence="1">Whole organism</tissue>
    </source>
</reference>
<protein>
    <submittedName>
        <fullName evidence="1">Uncharacterized protein</fullName>
    </submittedName>
</protein>
<dbReference type="EMBL" id="HACA01008277">
    <property type="protein sequence ID" value="CDW25638.1"/>
    <property type="molecule type" value="Transcribed_RNA"/>
</dbReference>
<accession>A0A0K2THW4</accession>
<dbReference type="AlphaFoldDB" id="A0A0K2THW4"/>
<organism evidence="1">
    <name type="scientific">Lepeophtheirus salmonis</name>
    <name type="common">Salmon louse</name>
    <name type="synonym">Caligus salmonis</name>
    <dbReference type="NCBI Taxonomy" id="72036"/>
    <lineage>
        <taxon>Eukaryota</taxon>
        <taxon>Metazoa</taxon>
        <taxon>Ecdysozoa</taxon>
        <taxon>Arthropoda</taxon>
        <taxon>Crustacea</taxon>
        <taxon>Multicrustacea</taxon>
        <taxon>Hexanauplia</taxon>
        <taxon>Copepoda</taxon>
        <taxon>Siphonostomatoida</taxon>
        <taxon>Caligidae</taxon>
        <taxon>Lepeophtheirus</taxon>
    </lineage>
</organism>